<dbReference type="InterPro" id="IPR020946">
    <property type="entry name" value="Flavin_mOase-like"/>
</dbReference>
<proteinExistence type="inferred from homology"/>
<reference evidence="9 10" key="1">
    <citation type="journal article" date="2016" name="Genome Biol. Evol.">
        <title>Divergent and convergent evolution of fungal pathogenicity.</title>
        <authorList>
            <person name="Shang Y."/>
            <person name="Xiao G."/>
            <person name="Zheng P."/>
            <person name="Cen K."/>
            <person name="Zhan S."/>
            <person name="Wang C."/>
        </authorList>
    </citation>
    <scope>NUCLEOTIDE SEQUENCE [LARGE SCALE GENOMIC DNA]</scope>
    <source>
        <strain evidence="9 10">RCEF 264</strain>
    </source>
</reference>
<evidence type="ECO:0000256" key="6">
    <source>
        <dbReference type="ARBA" id="ARBA00023002"/>
    </source>
</evidence>
<dbReference type="InterPro" id="IPR036188">
    <property type="entry name" value="FAD/NAD-bd_sf"/>
</dbReference>
<evidence type="ECO:0000313" key="10">
    <source>
        <dbReference type="Proteomes" id="UP000076874"/>
    </source>
</evidence>
<evidence type="ECO:0000256" key="2">
    <source>
        <dbReference type="ARBA" id="ARBA00009183"/>
    </source>
</evidence>
<dbReference type="EMBL" id="AZHD01000002">
    <property type="protein sequence ID" value="OAA67037.1"/>
    <property type="molecule type" value="Genomic_DNA"/>
</dbReference>
<dbReference type="GO" id="GO:0050660">
    <property type="term" value="F:flavin adenine dinucleotide binding"/>
    <property type="evidence" value="ECO:0007669"/>
    <property type="project" value="InterPro"/>
</dbReference>
<feature type="region of interest" description="Disordered" evidence="8">
    <location>
        <begin position="169"/>
        <end position="196"/>
    </location>
</feature>
<dbReference type="AlphaFoldDB" id="A0A167Z3I2"/>
<evidence type="ECO:0000256" key="5">
    <source>
        <dbReference type="ARBA" id="ARBA00022857"/>
    </source>
</evidence>
<dbReference type="GO" id="GO:0004499">
    <property type="term" value="F:N,N-dimethylaniline monooxygenase activity"/>
    <property type="evidence" value="ECO:0007669"/>
    <property type="project" value="InterPro"/>
</dbReference>
<keyword evidence="4" id="KW-0274">FAD</keyword>
<keyword evidence="7" id="KW-0503">Monooxygenase</keyword>
<dbReference type="SUPFAM" id="SSF51905">
    <property type="entry name" value="FAD/NAD(P)-binding domain"/>
    <property type="match status" value="2"/>
</dbReference>
<feature type="region of interest" description="Disordered" evidence="8">
    <location>
        <begin position="362"/>
        <end position="384"/>
    </location>
</feature>
<evidence type="ECO:0000313" key="9">
    <source>
        <dbReference type="EMBL" id="OAA67037.1"/>
    </source>
</evidence>
<dbReference type="PRINTS" id="PR00419">
    <property type="entry name" value="ADXRDTASE"/>
</dbReference>
<evidence type="ECO:0000256" key="7">
    <source>
        <dbReference type="ARBA" id="ARBA00023033"/>
    </source>
</evidence>
<dbReference type="Pfam" id="PF13450">
    <property type="entry name" value="NAD_binding_8"/>
    <property type="match status" value="1"/>
</dbReference>
<sequence>MAPPRFAVRSVAIIGAGSSGLTAARYIEGQGAFDRIVVYEQRAEVGGLWTYSRRPTDRDYIPQESPYLAPDPPLPPDPSDPGDRGAPVFPSPTYDRLFVNIPHPLMGFTDLPIASVHEDPTIAASLPPLTIFPQRQTIAAYLTSYSQAVRHLIRFSTKVDDVRLLRRRRPPRAASRHPNGVTWQHDDDGDGDMDGDEDDYVDQWEVHATHLLAGTKTVETFDAVIVAQGHYDITFVPDIANIRAFDAAHPGVLTHAKRYRNAAPYRDKKVLIVGNSASGLDIAPQVNEVCQRPLYLSVRTPSIPQLFARIEGAEERPEIAEFLVAERGVRFTDGRVLRDLDAVLFCTGYLFALPFLKQQPPRPSMATATTNTTTTTTPKGGGLAAPMLSTGRRIHRLYDDLFHIDHPTLAFLCLPMKVVPYAVAQCQAAVVARTWANTLSLPSRAAMDAWEQAAEAVRGPTFHEWPHGQDGVYINATYERIMAGPDAPASRAGKAPPRWDAELLWMRSEFLKAKAAFEATGQTATSLAELGLVYDKDGEATAAVAAANNQAVRLLGDAVNEHAGSKL</sequence>
<evidence type="ECO:0000256" key="1">
    <source>
        <dbReference type="ARBA" id="ARBA00001974"/>
    </source>
</evidence>
<dbReference type="Gene3D" id="3.50.50.60">
    <property type="entry name" value="FAD/NAD(P)-binding domain"/>
    <property type="match status" value="2"/>
</dbReference>
<feature type="region of interest" description="Disordered" evidence="8">
    <location>
        <begin position="56"/>
        <end position="88"/>
    </location>
</feature>
<keyword evidence="10" id="KW-1185">Reference proteome</keyword>
<feature type="compositionally biased region" description="Pro residues" evidence="8">
    <location>
        <begin position="69"/>
        <end position="79"/>
    </location>
</feature>
<keyword evidence="6" id="KW-0560">Oxidoreductase</keyword>
<evidence type="ECO:0000256" key="3">
    <source>
        <dbReference type="ARBA" id="ARBA00022630"/>
    </source>
</evidence>
<dbReference type="GO" id="GO:0050661">
    <property type="term" value="F:NADP binding"/>
    <property type="evidence" value="ECO:0007669"/>
    <property type="project" value="InterPro"/>
</dbReference>
<feature type="compositionally biased region" description="Low complexity" evidence="8">
    <location>
        <begin position="366"/>
        <end position="377"/>
    </location>
</feature>
<dbReference type="Pfam" id="PF00743">
    <property type="entry name" value="FMO-like"/>
    <property type="match status" value="1"/>
</dbReference>
<protein>
    <submittedName>
        <fullName evidence="9">Flavin dependent oxidoreductase</fullName>
    </submittedName>
</protein>
<dbReference type="Proteomes" id="UP000076874">
    <property type="component" value="Unassembled WGS sequence"/>
</dbReference>
<evidence type="ECO:0000256" key="4">
    <source>
        <dbReference type="ARBA" id="ARBA00022827"/>
    </source>
</evidence>
<dbReference type="InterPro" id="IPR050346">
    <property type="entry name" value="FMO-like"/>
</dbReference>
<comment type="similarity">
    <text evidence="2">Belongs to the FMO family.</text>
</comment>
<comment type="cofactor">
    <cofactor evidence="1">
        <name>FAD</name>
        <dbReference type="ChEBI" id="CHEBI:57692"/>
    </cofactor>
</comment>
<accession>A0A167Z3I2</accession>
<evidence type="ECO:0000256" key="8">
    <source>
        <dbReference type="SAM" id="MobiDB-lite"/>
    </source>
</evidence>
<dbReference type="OrthoDB" id="66881at2759"/>
<dbReference type="STRING" id="1081102.A0A167Z3I2"/>
<gene>
    <name evidence="9" type="ORF">SPI_01613</name>
</gene>
<feature type="compositionally biased region" description="Acidic residues" evidence="8">
    <location>
        <begin position="187"/>
        <end position="196"/>
    </location>
</feature>
<keyword evidence="5" id="KW-0521">NADP</keyword>
<comment type="caution">
    <text evidence="9">The sequence shown here is derived from an EMBL/GenBank/DDBJ whole genome shotgun (WGS) entry which is preliminary data.</text>
</comment>
<dbReference type="PANTHER" id="PTHR23023">
    <property type="entry name" value="DIMETHYLANILINE MONOOXYGENASE"/>
    <property type="match status" value="1"/>
</dbReference>
<name>A0A167Z3I2_9HYPO</name>
<dbReference type="FunFam" id="3.50.50.60:FF:000138">
    <property type="entry name" value="Flavin-containing monooxygenase"/>
    <property type="match status" value="1"/>
</dbReference>
<organism evidence="9 10">
    <name type="scientific">Niveomyces insectorum RCEF 264</name>
    <dbReference type="NCBI Taxonomy" id="1081102"/>
    <lineage>
        <taxon>Eukaryota</taxon>
        <taxon>Fungi</taxon>
        <taxon>Dikarya</taxon>
        <taxon>Ascomycota</taxon>
        <taxon>Pezizomycotina</taxon>
        <taxon>Sordariomycetes</taxon>
        <taxon>Hypocreomycetidae</taxon>
        <taxon>Hypocreales</taxon>
        <taxon>Cordycipitaceae</taxon>
        <taxon>Niveomyces</taxon>
    </lineage>
</organism>
<keyword evidence="3" id="KW-0285">Flavoprotein</keyword>